<evidence type="ECO:0000256" key="6">
    <source>
        <dbReference type="ARBA" id="ARBA00022989"/>
    </source>
</evidence>
<dbReference type="InterPro" id="IPR050297">
    <property type="entry name" value="LipidA_mod_glycosyltrf_83"/>
</dbReference>
<feature type="transmembrane region" description="Helical" evidence="9">
    <location>
        <begin position="166"/>
        <end position="183"/>
    </location>
</feature>
<evidence type="ECO:0000313" key="13">
    <source>
        <dbReference type="Proteomes" id="UP001385809"/>
    </source>
</evidence>
<comment type="caution">
    <text evidence="12">The sequence shown here is derived from an EMBL/GenBank/DDBJ whole genome shotgun (WGS) entry which is preliminary data.</text>
</comment>
<evidence type="ECO:0000256" key="1">
    <source>
        <dbReference type="ARBA" id="ARBA00004651"/>
    </source>
</evidence>
<feature type="transmembrane region" description="Helical" evidence="9">
    <location>
        <begin position="213"/>
        <end position="230"/>
    </location>
</feature>
<feature type="transmembrane region" description="Helical" evidence="9">
    <location>
        <begin position="190"/>
        <end position="207"/>
    </location>
</feature>
<feature type="transmembrane region" description="Helical" evidence="9">
    <location>
        <begin position="384"/>
        <end position="406"/>
    </location>
</feature>
<feature type="transmembrane region" description="Helical" evidence="9">
    <location>
        <begin position="237"/>
        <end position="255"/>
    </location>
</feature>
<keyword evidence="13" id="KW-1185">Reference proteome</keyword>
<comment type="subcellular location">
    <subcellularLocation>
        <location evidence="1">Cell membrane</location>
        <topology evidence="1">Multi-pass membrane protein</topology>
    </subcellularLocation>
</comment>
<reference evidence="12 13" key="1">
    <citation type="submission" date="2024-03" db="EMBL/GenBank/DDBJ databases">
        <title>Actinomycetospora sp. OC33-EN08, a novel actinomycete isolated from wild orchid (Aerides multiflora).</title>
        <authorList>
            <person name="Suriyachadkun C."/>
        </authorList>
    </citation>
    <scope>NUCLEOTIDE SEQUENCE [LARGE SCALE GENOMIC DNA]</scope>
    <source>
        <strain evidence="12 13">OC33-EN08</strain>
    </source>
</reference>
<feature type="transmembrane region" description="Helical" evidence="9">
    <location>
        <begin position="418"/>
        <end position="436"/>
    </location>
</feature>
<keyword evidence="4 12" id="KW-0808">Transferase</keyword>
<feature type="transmembrane region" description="Helical" evidence="9">
    <location>
        <begin position="475"/>
        <end position="493"/>
    </location>
</feature>
<keyword evidence="6 9" id="KW-1133">Transmembrane helix</keyword>
<evidence type="ECO:0000256" key="7">
    <source>
        <dbReference type="ARBA" id="ARBA00023136"/>
    </source>
</evidence>
<dbReference type="EMBL" id="JBBEGN010000002">
    <property type="protein sequence ID" value="MEJ2867045.1"/>
    <property type="molecule type" value="Genomic_DNA"/>
</dbReference>
<dbReference type="InterPro" id="IPR056785">
    <property type="entry name" value="YkcA/B-like_C"/>
</dbReference>
<dbReference type="Proteomes" id="UP001385809">
    <property type="component" value="Unassembled WGS sequence"/>
</dbReference>
<keyword evidence="3 12" id="KW-0328">Glycosyltransferase</keyword>
<dbReference type="PANTHER" id="PTHR33908">
    <property type="entry name" value="MANNOSYLTRANSFERASE YKCB-RELATED"/>
    <property type="match status" value="1"/>
</dbReference>
<keyword evidence="5 9" id="KW-0812">Transmembrane</keyword>
<keyword evidence="7 9" id="KW-0472">Membrane</keyword>
<evidence type="ECO:0000259" key="10">
    <source>
        <dbReference type="Pfam" id="PF13231"/>
    </source>
</evidence>
<protein>
    <submittedName>
        <fullName evidence="12">Glycosyltransferase family 39 protein</fullName>
        <ecNumber evidence="12">2.4.-.-</ecNumber>
    </submittedName>
</protein>
<evidence type="ECO:0000256" key="4">
    <source>
        <dbReference type="ARBA" id="ARBA00022679"/>
    </source>
</evidence>
<keyword evidence="2" id="KW-1003">Cell membrane</keyword>
<evidence type="ECO:0000256" key="9">
    <source>
        <dbReference type="SAM" id="Phobius"/>
    </source>
</evidence>
<dbReference type="Pfam" id="PF13231">
    <property type="entry name" value="PMT_2"/>
    <property type="match status" value="1"/>
</dbReference>
<evidence type="ECO:0000256" key="3">
    <source>
        <dbReference type="ARBA" id="ARBA00022676"/>
    </source>
</evidence>
<organism evidence="12 13">
    <name type="scientific">Actinomycetospora aurantiaca</name>
    <dbReference type="NCBI Taxonomy" id="3129233"/>
    <lineage>
        <taxon>Bacteria</taxon>
        <taxon>Bacillati</taxon>
        <taxon>Actinomycetota</taxon>
        <taxon>Actinomycetes</taxon>
        <taxon>Pseudonocardiales</taxon>
        <taxon>Pseudonocardiaceae</taxon>
        <taxon>Actinomycetospora</taxon>
    </lineage>
</organism>
<feature type="transmembrane region" description="Helical" evidence="9">
    <location>
        <begin position="141"/>
        <end position="160"/>
    </location>
</feature>
<dbReference type="GO" id="GO:0016757">
    <property type="term" value="F:glycosyltransferase activity"/>
    <property type="evidence" value="ECO:0007669"/>
    <property type="project" value="UniProtKB-KW"/>
</dbReference>
<dbReference type="PANTHER" id="PTHR33908:SF3">
    <property type="entry name" value="UNDECAPRENYL PHOSPHATE-ALPHA-4-AMINO-4-DEOXY-L-ARABINOSE ARABINOSYL TRANSFERASE"/>
    <property type="match status" value="1"/>
</dbReference>
<proteinExistence type="predicted"/>
<accession>A0ABU8MK86</accession>
<feature type="transmembrane region" description="Helical" evidence="9">
    <location>
        <begin position="32"/>
        <end position="51"/>
    </location>
</feature>
<sequence>MTTTHLRAGPAPRRAPAAPGRHALAARLAAPVWERPLLLVLLLGTAVLYLWDLGSSGNANEFYAAAVQAGTQSWKAWLFGSLDASNFITVDKPPAALWVMGLSARLFGFSAWSLLVPQALMGVGSVALLRAAVRRWAGPGAGLLAGALLALTPVAVLMFRFDNPDALLVLCMTAAAYAAVRAIDVAHRRAGLWWTAATGALLGLGFLTKMLQAWLVLPALAVVIALAAAVTWRRRLAMLAVGLGAMVVSVGWYVLLVDLWPASDRPYIGGSTDDSFLDLVLGYNGLGRLLGGEGNGGGGSGGPGGGSGNTGFGGSAGITRMFNESFGGQISWLLPAALVLLAAGLWLTRRAARTDRARAALVLWGGWLLVHALVFSVMSGTVHAYYAVAMAPGLAGTLAVGGALLWRRRELLTARLSLVVALAATTAWSVVLLRRTPEFLPWLRWVVAIAGTVAVVGLLVGAVGRRAWARRALPVLLVGSVLAGAGGSVAYAVDTAATTHSGSIVSAGPTSGSADRSGQGGPGGAGAPPSGSQPGTPPGGGQGGGPGGTTTTSTELTALLRDAGTTWSAAVVGSQGAASLELASDTAVMAIGGWSGTDAAPTLAEFQAMVAAGDVHWFVGSGDRGGQGGSDSVGSQIAAWVAEHYTATTVGGRTVYDLTSPTS</sequence>
<dbReference type="EC" id="2.4.-.-" evidence="12"/>
<evidence type="ECO:0000256" key="5">
    <source>
        <dbReference type="ARBA" id="ARBA00022692"/>
    </source>
</evidence>
<feature type="domain" description="Putative mannosyltransferase YkcA/B-like C-terminal" evidence="11">
    <location>
        <begin position="562"/>
        <end position="644"/>
    </location>
</feature>
<dbReference type="RefSeq" id="WP_337693671.1">
    <property type="nucleotide sequence ID" value="NZ_JBBEGN010000002.1"/>
</dbReference>
<feature type="transmembrane region" description="Helical" evidence="9">
    <location>
        <begin position="106"/>
        <end position="129"/>
    </location>
</feature>
<gene>
    <name evidence="12" type="ORF">WCD74_04665</name>
</gene>
<feature type="compositionally biased region" description="Gly residues" evidence="8">
    <location>
        <begin position="538"/>
        <end position="548"/>
    </location>
</feature>
<name>A0ABU8MK86_9PSEU</name>
<dbReference type="InterPro" id="IPR038731">
    <property type="entry name" value="RgtA/B/C-like"/>
</dbReference>
<dbReference type="Pfam" id="PF24878">
    <property type="entry name" value="YkcB_C"/>
    <property type="match status" value="1"/>
</dbReference>
<feature type="domain" description="Glycosyltransferase RgtA/B/C/D-like" evidence="10">
    <location>
        <begin position="91"/>
        <end position="251"/>
    </location>
</feature>
<evidence type="ECO:0000256" key="8">
    <source>
        <dbReference type="SAM" id="MobiDB-lite"/>
    </source>
</evidence>
<evidence type="ECO:0000259" key="11">
    <source>
        <dbReference type="Pfam" id="PF24878"/>
    </source>
</evidence>
<evidence type="ECO:0000256" key="2">
    <source>
        <dbReference type="ARBA" id="ARBA00022475"/>
    </source>
</evidence>
<feature type="region of interest" description="Disordered" evidence="8">
    <location>
        <begin position="504"/>
        <end position="553"/>
    </location>
</feature>
<feature type="compositionally biased region" description="Polar residues" evidence="8">
    <location>
        <begin position="504"/>
        <end position="516"/>
    </location>
</feature>
<feature type="transmembrane region" description="Helical" evidence="9">
    <location>
        <begin position="359"/>
        <end position="378"/>
    </location>
</feature>
<feature type="transmembrane region" description="Helical" evidence="9">
    <location>
        <begin position="330"/>
        <end position="347"/>
    </location>
</feature>
<evidence type="ECO:0000313" key="12">
    <source>
        <dbReference type="EMBL" id="MEJ2867045.1"/>
    </source>
</evidence>
<feature type="transmembrane region" description="Helical" evidence="9">
    <location>
        <begin position="442"/>
        <end position="463"/>
    </location>
</feature>